<dbReference type="SUPFAM" id="SSF51735">
    <property type="entry name" value="NAD(P)-binding Rossmann-fold domains"/>
    <property type="match status" value="1"/>
</dbReference>
<dbReference type="OrthoDB" id="294295at2759"/>
<dbReference type="STRING" id="2282107.A0A286UWU2"/>
<dbReference type="InterPro" id="IPR002347">
    <property type="entry name" value="SDR_fam"/>
</dbReference>
<dbReference type="CDD" id="cd05233">
    <property type="entry name" value="SDR_c"/>
    <property type="match status" value="1"/>
</dbReference>
<dbReference type="GO" id="GO:0016491">
    <property type="term" value="F:oxidoreductase activity"/>
    <property type="evidence" value="ECO:0007669"/>
    <property type="project" value="UniProtKB-KW"/>
</dbReference>
<gene>
    <name evidence="3" type="ORF">PNOK_0111600</name>
</gene>
<dbReference type="AlphaFoldDB" id="A0A286UWU2"/>
<dbReference type="InterPro" id="IPR051122">
    <property type="entry name" value="SDR_DHRS6-like"/>
</dbReference>
<dbReference type="Proteomes" id="UP000217199">
    <property type="component" value="Unassembled WGS sequence"/>
</dbReference>
<comment type="similarity">
    <text evidence="1">Belongs to the short-chain dehydrogenases/reductases (SDR) family.</text>
</comment>
<comment type="caution">
    <text evidence="3">The sequence shown here is derived from an EMBL/GenBank/DDBJ whole genome shotgun (WGS) entry which is preliminary data.</text>
</comment>
<evidence type="ECO:0000313" key="3">
    <source>
        <dbReference type="EMBL" id="PAV24048.1"/>
    </source>
</evidence>
<dbReference type="InParanoid" id="A0A286UWU2"/>
<evidence type="ECO:0000256" key="1">
    <source>
        <dbReference type="ARBA" id="ARBA00006484"/>
    </source>
</evidence>
<reference evidence="3 4" key="1">
    <citation type="journal article" date="2017" name="Mol. Ecol.">
        <title>Comparative and population genomic landscape of Phellinus noxius: A hypervariable fungus causing root rot in trees.</title>
        <authorList>
            <person name="Chung C.L."/>
            <person name="Lee T.J."/>
            <person name="Akiba M."/>
            <person name="Lee H.H."/>
            <person name="Kuo T.H."/>
            <person name="Liu D."/>
            <person name="Ke H.M."/>
            <person name="Yokoi T."/>
            <person name="Roa M.B."/>
            <person name="Lu M.J."/>
            <person name="Chang Y.Y."/>
            <person name="Ann P.J."/>
            <person name="Tsai J.N."/>
            <person name="Chen C.Y."/>
            <person name="Tzean S.S."/>
            <person name="Ota Y."/>
            <person name="Hattori T."/>
            <person name="Sahashi N."/>
            <person name="Liou R.F."/>
            <person name="Kikuchi T."/>
            <person name="Tsai I.J."/>
        </authorList>
    </citation>
    <scope>NUCLEOTIDE SEQUENCE [LARGE SCALE GENOMIC DNA]</scope>
    <source>
        <strain evidence="3 4">FFPRI411160</strain>
    </source>
</reference>
<protein>
    <submittedName>
        <fullName evidence="3">Short-chain dehydrogenase reductase</fullName>
    </submittedName>
</protein>
<evidence type="ECO:0000313" key="4">
    <source>
        <dbReference type="Proteomes" id="UP000217199"/>
    </source>
</evidence>
<keyword evidence="2" id="KW-0560">Oxidoreductase</keyword>
<name>A0A286UWU2_9AGAM</name>
<dbReference type="PANTHER" id="PTHR43477">
    <property type="entry name" value="DIHYDROANTICAPSIN 7-DEHYDROGENASE"/>
    <property type="match status" value="1"/>
</dbReference>
<accession>A0A286UWU2</accession>
<sequence>MATLEGKRVVVVGGSSGIGFGVAKGSLISQAELVVIASSSEEKVKNAVSRLENEVATRELKGKVVGKVVDAGSGDSIKQFAEGLDEVDHLVWTPGSMRGGFKSFFQNSFKGTNLDEQKDIFDVRFWGAARAAQLLKFREGGSVVLTGGSAFSKPIPGVSVGISATGAIDAFTRGLAVDLAPIRVNSVFPGLVDTEFFNEAPKEIKDHIIADYSKKLLVKHVADGDEVAEAYLFLMKCSYITGKRIEVDGGLLLV</sequence>
<keyword evidence="4" id="KW-1185">Reference proteome</keyword>
<dbReference type="Gene3D" id="3.40.50.720">
    <property type="entry name" value="NAD(P)-binding Rossmann-like Domain"/>
    <property type="match status" value="1"/>
</dbReference>
<dbReference type="PRINTS" id="PR00081">
    <property type="entry name" value="GDHRDH"/>
</dbReference>
<proteinExistence type="inferred from homology"/>
<dbReference type="InterPro" id="IPR036291">
    <property type="entry name" value="NAD(P)-bd_dom_sf"/>
</dbReference>
<organism evidence="3 4">
    <name type="scientific">Pyrrhoderma noxium</name>
    <dbReference type="NCBI Taxonomy" id="2282107"/>
    <lineage>
        <taxon>Eukaryota</taxon>
        <taxon>Fungi</taxon>
        <taxon>Dikarya</taxon>
        <taxon>Basidiomycota</taxon>
        <taxon>Agaricomycotina</taxon>
        <taxon>Agaricomycetes</taxon>
        <taxon>Hymenochaetales</taxon>
        <taxon>Hymenochaetaceae</taxon>
        <taxon>Pyrrhoderma</taxon>
    </lineage>
</organism>
<dbReference type="Pfam" id="PF13561">
    <property type="entry name" value="adh_short_C2"/>
    <property type="match status" value="1"/>
</dbReference>
<evidence type="ECO:0000256" key="2">
    <source>
        <dbReference type="ARBA" id="ARBA00023002"/>
    </source>
</evidence>
<dbReference type="EMBL" id="NBII01000001">
    <property type="protein sequence ID" value="PAV24048.1"/>
    <property type="molecule type" value="Genomic_DNA"/>
</dbReference>
<dbReference type="PANTHER" id="PTHR43477:SF1">
    <property type="entry name" value="DIHYDROANTICAPSIN 7-DEHYDROGENASE"/>
    <property type="match status" value="1"/>
</dbReference>